<name>A0A9N8HA07_9STRA</name>
<feature type="compositionally biased region" description="Polar residues" evidence="3">
    <location>
        <begin position="64"/>
        <end position="97"/>
    </location>
</feature>
<dbReference type="PANTHER" id="PTHR48009">
    <property type="entry name" value="LEUCINE-RICH REPEAT (LRR) FAMILY PROTEIN"/>
    <property type="match status" value="1"/>
</dbReference>
<proteinExistence type="predicted"/>
<dbReference type="SMART" id="SM00369">
    <property type="entry name" value="LRR_TYP"/>
    <property type="match status" value="4"/>
</dbReference>
<dbReference type="OrthoDB" id="38453at2759"/>
<reference evidence="6" key="1">
    <citation type="submission" date="2020-06" db="EMBL/GenBank/DDBJ databases">
        <authorList>
            <consortium name="Plant Systems Biology data submission"/>
        </authorList>
    </citation>
    <scope>NUCLEOTIDE SEQUENCE</scope>
    <source>
        <strain evidence="6">D6</strain>
    </source>
</reference>
<dbReference type="PROSITE" id="PS51450">
    <property type="entry name" value="LRR"/>
    <property type="match status" value="1"/>
</dbReference>
<dbReference type="Gene3D" id="3.80.10.10">
    <property type="entry name" value="Ribonuclease Inhibitor"/>
    <property type="match status" value="2"/>
</dbReference>
<feature type="region of interest" description="Disordered" evidence="3">
    <location>
        <begin position="118"/>
        <end position="189"/>
    </location>
</feature>
<dbReference type="InterPro" id="IPR001611">
    <property type="entry name" value="Leu-rich_rpt"/>
</dbReference>
<evidence type="ECO:0000313" key="6">
    <source>
        <dbReference type="EMBL" id="CAB9506666.1"/>
    </source>
</evidence>
<dbReference type="InterPro" id="IPR003591">
    <property type="entry name" value="Leu-rich_rpt_typical-subtyp"/>
</dbReference>
<evidence type="ECO:0000256" key="4">
    <source>
        <dbReference type="SAM" id="Phobius"/>
    </source>
</evidence>
<gene>
    <name evidence="6" type="ORF">SEMRO_274_G105540.1</name>
</gene>
<evidence type="ECO:0000256" key="3">
    <source>
        <dbReference type="SAM" id="MobiDB-lite"/>
    </source>
</evidence>
<feature type="transmembrane region" description="Helical" evidence="4">
    <location>
        <begin position="271"/>
        <end position="295"/>
    </location>
</feature>
<dbReference type="Proteomes" id="UP001153069">
    <property type="component" value="Unassembled WGS sequence"/>
</dbReference>
<dbReference type="SUPFAM" id="SSF52058">
    <property type="entry name" value="L domain-like"/>
    <property type="match status" value="2"/>
</dbReference>
<keyword evidence="1" id="KW-0433">Leucine-rich repeat</keyword>
<keyword evidence="4" id="KW-0812">Transmembrane</keyword>
<dbReference type="InterPro" id="IPR053213">
    <property type="entry name" value="RLP29"/>
</dbReference>
<feature type="compositionally biased region" description="Basic and acidic residues" evidence="3">
    <location>
        <begin position="132"/>
        <end position="148"/>
    </location>
</feature>
<keyword evidence="6" id="KW-0675">Receptor</keyword>
<evidence type="ECO:0000256" key="1">
    <source>
        <dbReference type="ARBA" id="ARBA00022614"/>
    </source>
</evidence>
<evidence type="ECO:0000259" key="5">
    <source>
        <dbReference type="Pfam" id="PF23598"/>
    </source>
</evidence>
<comment type="caution">
    <text evidence="6">The sequence shown here is derived from an EMBL/GenBank/DDBJ whole genome shotgun (WGS) entry which is preliminary data.</text>
</comment>
<dbReference type="Pfam" id="PF23598">
    <property type="entry name" value="LRR_14"/>
    <property type="match status" value="1"/>
</dbReference>
<feature type="compositionally biased region" description="Acidic residues" evidence="3">
    <location>
        <begin position="16"/>
        <end position="25"/>
    </location>
</feature>
<keyword evidence="6" id="KW-0418">Kinase</keyword>
<keyword evidence="4" id="KW-0472">Membrane</keyword>
<dbReference type="PANTHER" id="PTHR48009:SF16">
    <property type="entry name" value="LEUCINE-RICH REPEAT-CONTAINING N-TERMINAL PLANT-TYPE DOMAIN-CONTAINING PROTEIN"/>
    <property type="match status" value="1"/>
</dbReference>
<sequence>MEQSNDETSKVHLDDSSEEEIDVDELAALLEQQEHEDLIPKPAGRGTGSNEKCMPGTPELLSAPTANTKGKSTSGMDTNNCSPSEAPTLRATNTANNDASDTMDVKIKYNPKVLHFLDPSGVARAQLEGSDSTDKEENNDTSKAEKKPTILHFLRPSSEMPPEEQNGVQNDSDGNHASAPPREDIGQVPGAYAYENGTLLPAAEANAEEADDDFDWHQYQQDQDDVVNLVPGPPEVGAGPVDLVTANPVADLEGLQTAQLKSRESAQSRDCCYLSLLVTCAIVAISGGIVLWFVFKPNDDSGDTSVPSGNTFKTKLPRKEHMLSLLPNYTVDEIDVKNYSSSLSATYQTRAFNWTMHDPSFDSYDDMRLLERFALACLYFCTGGNSWQSDGNWLSYEIDETSWYESLNDFDFFAKLIDPPSDTLTRVWLSGNGLSGSIPPELFLITTLKFVDFSLNENLIGVLPSEIGNLHQLDQISLFRTSLSGTLPTEIGQASNLLAMFCSRSRIQGQLPSEFGLLGRLLYLQLQETLLSGEIPSEVGLLPLLVHLDLAGDQLGGTLPTELGQLSTLLWLNLDFNHITGTIPSELGGILQDPLTTHYDKYYALAEEVIPGFDITFILDLIKSELDQTNTGLSLEGNSLGGTIPSELGRFVDAQSLWLESNQLSGRIPSELGLVQSLQDLYFSSNELSGEIPSELGLLTRLRVLDLESNQLSGKIPSEIGLLTSLRSLYLGSNQLSEEIPKELGLLTSLRSLYLGSNQLSEEIPKELGLLTNLH</sequence>
<accession>A0A9N8HA07</accession>
<protein>
    <submittedName>
        <fullName evidence="6">LRR receptor-like serine threonine-protein kinase</fullName>
    </submittedName>
</protein>
<keyword evidence="7" id="KW-1185">Reference proteome</keyword>
<keyword evidence="4" id="KW-1133">Transmembrane helix</keyword>
<evidence type="ECO:0000256" key="2">
    <source>
        <dbReference type="ARBA" id="ARBA00022737"/>
    </source>
</evidence>
<dbReference type="AlphaFoldDB" id="A0A9N8HA07"/>
<dbReference type="InterPro" id="IPR032675">
    <property type="entry name" value="LRR_dom_sf"/>
</dbReference>
<dbReference type="Pfam" id="PF00560">
    <property type="entry name" value="LRR_1"/>
    <property type="match status" value="2"/>
</dbReference>
<feature type="domain" description="Disease resistance R13L4/SHOC-2-like LRR" evidence="5">
    <location>
        <begin position="648"/>
        <end position="768"/>
    </location>
</feature>
<dbReference type="FunFam" id="3.80.10.10:FF:000041">
    <property type="entry name" value="LRR receptor-like serine/threonine-protein kinase ERECTA"/>
    <property type="match status" value="2"/>
</dbReference>
<keyword evidence="2" id="KW-0677">Repeat</keyword>
<dbReference type="InterPro" id="IPR055414">
    <property type="entry name" value="LRR_R13L4/SHOC2-like"/>
</dbReference>
<organism evidence="6 7">
    <name type="scientific">Seminavis robusta</name>
    <dbReference type="NCBI Taxonomy" id="568900"/>
    <lineage>
        <taxon>Eukaryota</taxon>
        <taxon>Sar</taxon>
        <taxon>Stramenopiles</taxon>
        <taxon>Ochrophyta</taxon>
        <taxon>Bacillariophyta</taxon>
        <taxon>Bacillariophyceae</taxon>
        <taxon>Bacillariophycidae</taxon>
        <taxon>Naviculales</taxon>
        <taxon>Naviculaceae</taxon>
        <taxon>Seminavis</taxon>
    </lineage>
</organism>
<feature type="region of interest" description="Disordered" evidence="3">
    <location>
        <begin position="1"/>
        <end position="97"/>
    </location>
</feature>
<keyword evidence="6" id="KW-0808">Transferase</keyword>
<dbReference type="GO" id="GO:0016301">
    <property type="term" value="F:kinase activity"/>
    <property type="evidence" value="ECO:0007669"/>
    <property type="project" value="UniProtKB-KW"/>
</dbReference>
<dbReference type="EMBL" id="CAICTM010000273">
    <property type="protein sequence ID" value="CAB9506666.1"/>
    <property type="molecule type" value="Genomic_DNA"/>
</dbReference>
<evidence type="ECO:0000313" key="7">
    <source>
        <dbReference type="Proteomes" id="UP001153069"/>
    </source>
</evidence>